<dbReference type="GO" id="GO:0032259">
    <property type="term" value="P:methylation"/>
    <property type="evidence" value="ECO:0007669"/>
    <property type="project" value="UniProtKB-KW"/>
</dbReference>
<dbReference type="Pfam" id="PF13489">
    <property type="entry name" value="Methyltransf_23"/>
    <property type="match status" value="1"/>
</dbReference>
<reference evidence="2" key="1">
    <citation type="journal article" date="2019" name="Int. J. Syst. Evol. Microbiol.">
        <title>The Global Catalogue of Microorganisms (GCM) 10K type strain sequencing project: providing services to taxonomists for standard genome sequencing and annotation.</title>
        <authorList>
            <consortium name="The Broad Institute Genomics Platform"/>
            <consortium name="The Broad Institute Genome Sequencing Center for Infectious Disease"/>
            <person name="Wu L."/>
            <person name="Ma J."/>
        </authorList>
    </citation>
    <scope>NUCLEOTIDE SEQUENCE [LARGE SCALE GENOMIC DNA]</scope>
    <source>
        <strain evidence="2">KCTC 42730</strain>
    </source>
</reference>
<name>A0ABV7CK18_9GAMM</name>
<dbReference type="RefSeq" id="WP_377123978.1">
    <property type="nucleotide sequence ID" value="NZ_JBHRSD010000017.1"/>
</dbReference>
<dbReference type="EMBL" id="JBHRSD010000017">
    <property type="protein sequence ID" value="MFC3032968.1"/>
    <property type="molecule type" value="Genomic_DNA"/>
</dbReference>
<keyword evidence="2" id="KW-1185">Reference proteome</keyword>
<evidence type="ECO:0000313" key="2">
    <source>
        <dbReference type="Proteomes" id="UP001595453"/>
    </source>
</evidence>
<proteinExistence type="predicted"/>
<dbReference type="Gene3D" id="3.40.50.150">
    <property type="entry name" value="Vaccinia Virus protein VP39"/>
    <property type="match status" value="2"/>
</dbReference>
<gene>
    <name evidence="1" type="ORF">ACFOEE_10585</name>
</gene>
<dbReference type="EC" id="2.1.1.-" evidence="1"/>
<organism evidence="1 2">
    <name type="scientific">Pseudoalteromonas fenneropenaei</name>
    <dbReference type="NCBI Taxonomy" id="1737459"/>
    <lineage>
        <taxon>Bacteria</taxon>
        <taxon>Pseudomonadati</taxon>
        <taxon>Pseudomonadota</taxon>
        <taxon>Gammaproteobacteria</taxon>
        <taxon>Alteromonadales</taxon>
        <taxon>Pseudoalteromonadaceae</taxon>
        <taxon>Pseudoalteromonas</taxon>
    </lineage>
</organism>
<keyword evidence="1" id="KW-0808">Transferase</keyword>
<sequence length="225" mass="25797">MNRASVFVQPCGLCGHSQPLLFSQDKRRQFWQCQHCHLVYVAQVHYLSAADEKAIYDQHENCLEDEGYRRFLSRAAVPVQEKVKLPATGLDFGCGPGPLLARMLTEYGYSMQCYDLYYANNVSVLDKYYDFITCTEVIEHIATPNQTLARLLSMLKPGAPLVLMTKLVLDAERFANWHYKNDLTHISFFSRATFDYIARHYDVGLEFIGNDVIVLTKYATSTDVR</sequence>
<keyword evidence="1" id="KW-0489">Methyltransferase</keyword>
<dbReference type="Proteomes" id="UP001595453">
    <property type="component" value="Unassembled WGS sequence"/>
</dbReference>
<dbReference type="InterPro" id="IPR029063">
    <property type="entry name" value="SAM-dependent_MTases_sf"/>
</dbReference>
<evidence type="ECO:0000313" key="1">
    <source>
        <dbReference type="EMBL" id="MFC3032968.1"/>
    </source>
</evidence>
<accession>A0ABV7CK18</accession>
<protein>
    <submittedName>
        <fullName evidence="1">Class I SAM-dependent methyltransferase</fullName>
        <ecNumber evidence="1">2.1.1.-</ecNumber>
    </submittedName>
</protein>
<dbReference type="SUPFAM" id="SSF53335">
    <property type="entry name" value="S-adenosyl-L-methionine-dependent methyltransferases"/>
    <property type="match status" value="1"/>
</dbReference>
<comment type="caution">
    <text evidence="1">The sequence shown here is derived from an EMBL/GenBank/DDBJ whole genome shotgun (WGS) entry which is preliminary data.</text>
</comment>
<dbReference type="GO" id="GO:0008168">
    <property type="term" value="F:methyltransferase activity"/>
    <property type="evidence" value="ECO:0007669"/>
    <property type="project" value="UniProtKB-KW"/>
</dbReference>